<evidence type="ECO:0000313" key="8">
    <source>
        <dbReference type="EMBL" id="VBB07886.1"/>
    </source>
</evidence>
<dbReference type="InterPro" id="IPR005249">
    <property type="entry name" value="YqeK"/>
</dbReference>
<protein>
    <recommendedName>
        <fullName evidence="1">bis(5'-nucleosyl)-tetraphosphatase (symmetrical)</fullName>
        <ecNumber evidence="1">3.6.1.41</ecNumber>
    </recommendedName>
</protein>
<evidence type="ECO:0000313" key="9">
    <source>
        <dbReference type="Proteomes" id="UP000277811"/>
    </source>
</evidence>
<feature type="domain" description="HD" evidence="7">
    <location>
        <begin position="18"/>
        <end position="133"/>
    </location>
</feature>
<reference evidence="8 9" key="1">
    <citation type="submission" date="2018-06" db="EMBL/GenBank/DDBJ databases">
        <authorList>
            <person name="Strepis N."/>
        </authorList>
    </citation>
    <scope>NUCLEOTIDE SEQUENCE [LARGE SCALE GENOMIC DNA]</scope>
    <source>
        <strain evidence="8">LUCI</strain>
    </source>
</reference>
<dbReference type="InterPro" id="IPR006674">
    <property type="entry name" value="HD_domain"/>
</dbReference>
<dbReference type="CDD" id="cd00077">
    <property type="entry name" value="HDc"/>
    <property type="match status" value="1"/>
</dbReference>
<accession>A0A498R595</accession>
<keyword evidence="5" id="KW-0408">Iron</keyword>
<organism evidence="8 9">
    <name type="scientific">Lucifera butyrica</name>
    <dbReference type="NCBI Taxonomy" id="1351585"/>
    <lineage>
        <taxon>Bacteria</taxon>
        <taxon>Bacillati</taxon>
        <taxon>Bacillota</taxon>
        <taxon>Negativicutes</taxon>
        <taxon>Veillonellales</taxon>
        <taxon>Veillonellaceae</taxon>
        <taxon>Lucifera</taxon>
    </lineage>
</organism>
<dbReference type="InterPro" id="IPR003607">
    <property type="entry name" value="HD/PDEase_dom"/>
</dbReference>
<sequence length="185" mass="20241">MNYDEMVDKLSRILSPSRFRHSLGVSRSAVELAERFGADINKARVAGILHDCARELPGETLLQMAEKFGIVVNDVESHSPSLLHAPVGARLAQEQYGIHDIAILQAITLHTVGGPVMTVLDQIVYLADFIEPGRVFPGVDQLRLLAGKNLREAVLAGYDQTLNYLVARRGLIHPATVEGRNALLV</sequence>
<dbReference type="GO" id="GO:0008803">
    <property type="term" value="F:bis(5'-nucleosyl)-tetraphosphatase (symmetrical) activity"/>
    <property type="evidence" value="ECO:0007669"/>
    <property type="project" value="UniProtKB-EC"/>
</dbReference>
<dbReference type="GO" id="GO:0046872">
    <property type="term" value="F:metal ion binding"/>
    <property type="evidence" value="ECO:0007669"/>
    <property type="project" value="UniProtKB-KW"/>
</dbReference>
<dbReference type="Gene3D" id="1.10.3210.10">
    <property type="entry name" value="Hypothetical protein af1432"/>
    <property type="match status" value="1"/>
</dbReference>
<dbReference type="Pfam" id="PF01966">
    <property type="entry name" value="HD"/>
    <property type="match status" value="1"/>
</dbReference>
<name>A0A498R595_9FIRM</name>
<dbReference type="RefSeq" id="WP_122628807.1">
    <property type="nucleotide sequence ID" value="NZ_UPPP01000082.1"/>
</dbReference>
<evidence type="ECO:0000256" key="4">
    <source>
        <dbReference type="ARBA" id="ARBA00022801"/>
    </source>
</evidence>
<keyword evidence="9" id="KW-1185">Reference proteome</keyword>
<dbReference type="PROSITE" id="PS51831">
    <property type="entry name" value="HD"/>
    <property type="match status" value="1"/>
</dbReference>
<evidence type="ECO:0000256" key="2">
    <source>
        <dbReference type="ARBA" id="ARBA00022723"/>
    </source>
</evidence>
<dbReference type="SMART" id="SM00471">
    <property type="entry name" value="HDc"/>
    <property type="match status" value="1"/>
</dbReference>
<dbReference type="GO" id="GO:0000166">
    <property type="term" value="F:nucleotide binding"/>
    <property type="evidence" value="ECO:0007669"/>
    <property type="project" value="UniProtKB-KW"/>
</dbReference>
<keyword evidence="2" id="KW-0479">Metal-binding</keyword>
<dbReference type="SUPFAM" id="SSF109604">
    <property type="entry name" value="HD-domain/PDEase-like"/>
    <property type="match status" value="1"/>
</dbReference>
<dbReference type="InterPro" id="IPR051094">
    <property type="entry name" value="Diverse_Catalytic_Enzymes"/>
</dbReference>
<evidence type="ECO:0000256" key="6">
    <source>
        <dbReference type="ARBA" id="ARBA00049417"/>
    </source>
</evidence>
<dbReference type="NCBIfam" id="TIGR00488">
    <property type="entry name" value="bis(5'-nucleosyl)-tetraphosphatase (symmetrical) YqeK"/>
    <property type="match status" value="1"/>
</dbReference>
<gene>
    <name evidence="8" type="ORF">LUCI_3151</name>
</gene>
<evidence type="ECO:0000256" key="1">
    <source>
        <dbReference type="ARBA" id="ARBA00012506"/>
    </source>
</evidence>
<dbReference type="PANTHER" id="PTHR35795">
    <property type="entry name" value="SLR1885 PROTEIN"/>
    <property type="match status" value="1"/>
</dbReference>
<keyword evidence="4" id="KW-0378">Hydrolase</keyword>
<dbReference type="EMBL" id="UPPP01000082">
    <property type="protein sequence ID" value="VBB07886.1"/>
    <property type="molecule type" value="Genomic_DNA"/>
</dbReference>
<evidence type="ECO:0000259" key="7">
    <source>
        <dbReference type="PROSITE" id="PS51831"/>
    </source>
</evidence>
<keyword evidence="3" id="KW-0547">Nucleotide-binding</keyword>
<dbReference type="EC" id="3.6.1.41" evidence="1"/>
<evidence type="ECO:0000256" key="3">
    <source>
        <dbReference type="ARBA" id="ARBA00022741"/>
    </source>
</evidence>
<dbReference type="PANTHER" id="PTHR35795:SF1">
    <property type="entry name" value="BIS(5'-NUCLEOSYL)-TETRAPHOSPHATASE, SYMMETRICAL"/>
    <property type="match status" value="1"/>
</dbReference>
<dbReference type="AlphaFoldDB" id="A0A498R595"/>
<dbReference type="OrthoDB" id="5295945at2"/>
<comment type="catalytic activity">
    <reaction evidence="6">
        <text>P(1),P(4)-bis(5'-adenosyl) tetraphosphate + H2O = 2 ADP + 2 H(+)</text>
        <dbReference type="Rhea" id="RHEA:24252"/>
        <dbReference type="ChEBI" id="CHEBI:15377"/>
        <dbReference type="ChEBI" id="CHEBI:15378"/>
        <dbReference type="ChEBI" id="CHEBI:58141"/>
        <dbReference type="ChEBI" id="CHEBI:456216"/>
        <dbReference type="EC" id="3.6.1.41"/>
    </reaction>
</comment>
<evidence type="ECO:0000256" key="5">
    <source>
        <dbReference type="ARBA" id="ARBA00023004"/>
    </source>
</evidence>
<dbReference type="Proteomes" id="UP000277811">
    <property type="component" value="Unassembled WGS sequence"/>
</dbReference>
<proteinExistence type="predicted"/>